<keyword evidence="2" id="KW-1185">Reference proteome</keyword>
<dbReference type="InterPro" id="IPR012808">
    <property type="entry name" value="CHP02453"/>
</dbReference>
<dbReference type="PIRSF" id="PIRSF028451">
    <property type="entry name" value="UCP028451"/>
    <property type="match status" value="1"/>
</dbReference>
<organism evidence="1 2">
    <name type="scientific">Flavihumibacter stibioxidans</name>
    <dbReference type="NCBI Taxonomy" id="1834163"/>
    <lineage>
        <taxon>Bacteria</taxon>
        <taxon>Pseudomonadati</taxon>
        <taxon>Bacteroidota</taxon>
        <taxon>Chitinophagia</taxon>
        <taxon>Chitinophagales</taxon>
        <taxon>Chitinophagaceae</taxon>
        <taxon>Flavihumibacter</taxon>
    </lineage>
</organism>
<proteinExistence type="predicted"/>
<dbReference type="RefSeq" id="WP_187257084.1">
    <property type="nucleotide sequence ID" value="NZ_JBHULF010000007.1"/>
</dbReference>
<comment type="caution">
    <text evidence="1">The sequence shown here is derived from an EMBL/GenBank/DDBJ whole genome shotgun (WGS) entry which is preliminary data.</text>
</comment>
<reference evidence="1 2" key="1">
    <citation type="submission" date="2016-07" db="EMBL/GenBank/DDBJ databases">
        <title>Genome analysis of Flavihumibacter stibioxidans YS-17.</title>
        <authorList>
            <person name="Shi K."/>
            <person name="Han Y."/>
            <person name="Wang G."/>
        </authorList>
    </citation>
    <scope>NUCLEOTIDE SEQUENCE [LARGE SCALE GENOMIC DNA]</scope>
    <source>
        <strain evidence="1 2">YS-17</strain>
    </source>
</reference>
<accession>A0ABR7M9R3</accession>
<evidence type="ECO:0000313" key="2">
    <source>
        <dbReference type="Proteomes" id="UP000765802"/>
    </source>
</evidence>
<gene>
    <name evidence="1" type="ORF">BC349_11950</name>
</gene>
<dbReference type="PANTHER" id="PTHR36452">
    <property type="entry name" value="CHROMOSOME 12, WHOLE GENOME SHOTGUN SEQUENCE"/>
    <property type="match status" value="1"/>
</dbReference>
<protein>
    <submittedName>
        <fullName evidence="1">TIGR02453 family protein</fullName>
    </submittedName>
</protein>
<dbReference type="InterPro" id="IPR015996">
    <property type="entry name" value="UCP028451"/>
</dbReference>
<sequence>MLQSSTISFLRGLKKNNNKPWFDENRSKYEAAKKDFEALVQAVIDAYAKYDLSLGGLKAKECMFRINRDVRFSKDKSPYKTNFGASINAGGKKSVKAGYYIHIEPGDSFAGGGIYMPMPPELRKVRQEIEYNPDEFKSIVESRKFKTVFGPLMEGDGMKLSRVPQGFDKDSPVAGYLMFKSYVAGTSLPDETLTEKKLVKTITDSFITLQPMIEFINRSFD</sequence>
<dbReference type="Proteomes" id="UP000765802">
    <property type="component" value="Unassembled WGS sequence"/>
</dbReference>
<dbReference type="NCBIfam" id="TIGR02453">
    <property type="entry name" value="TIGR02453 family protein"/>
    <property type="match status" value="1"/>
</dbReference>
<dbReference type="PANTHER" id="PTHR36452:SF1">
    <property type="entry name" value="DUF2461 DOMAIN-CONTAINING PROTEIN"/>
    <property type="match status" value="1"/>
</dbReference>
<name>A0ABR7M9R3_9BACT</name>
<dbReference type="Pfam" id="PF09365">
    <property type="entry name" value="DUF2461"/>
    <property type="match status" value="1"/>
</dbReference>
<dbReference type="EMBL" id="MBUA01000023">
    <property type="protein sequence ID" value="MBC6491765.1"/>
    <property type="molecule type" value="Genomic_DNA"/>
</dbReference>
<evidence type="ECO:0000313" key="1">
    <source>
        <dbReference type="EMBL" id="MBC6491765.1"/>
    </source>
</evidence>